<reference evidence="6" key="1">
    <citation type="submission" date="2014-04" db="EMBL/GenBank/DDBJ databases">
        <title>Evolutionary Origins and Diversification of the Mycorrhizal Mutualists.</title>
        <authorList>
            <consortium name="DOE Joint Genome Institute"/>
            <consortium name="Mycorrhizal Genomics Consortium"/>
            <person name="Kohler A."/>
            <person name="Kuo A."/>
            <person name="Nagy L.G."/>
            <person name="Floudas D."/>
            <person name="Copeland A."/>
            <person name="Barry K.W."/>
            <person name="Cichocki N."/>
            <person name="Veneault-Fourrey C."/>
            <person name="LaButti K."/>
            <person name="Lindquist E.A."/>
            <person name="Lipzen A."/>
            <person name="Lundell T."/>
            <person name="Morin E."/>
            <person name="Murat C."/>
            <person name="Riley R."/>
            <person name="Ohm R."/>
            <person name="Sun H."/>
            <person name="Tunlid A."/>
            <person name="Henrissat B."/>
            <person name="Grigoriev I.V."/>
            <person name="Hibbett D.S."/>
            <person name="Martin F."/>
        </authorList>
    </citation>
    <scope>NUCLEOTIDE SEQUENCE [LARGE SCALE GENOMIC DNA]</scope>
    <source>
        <strain evidence="6">FD-334 SS-4</strain>
    </source>
</reference>
<name>A0A0D2PMI4_HYPSF</name>
<dbReference type="Pfam" id="PF03033">
    <property type="entry name" value="Glyco_transf_28"/>
    <property type="match status" value="1"/>
</dbReference>
<dbReference type="OrthoDB" id="5835829at2759"/>
<evidence type="ECO:0000259" key="3">
    <source>
        <dbReference type="Pfam" id="PF03033"/>
    </source>
</evidence>
<proteinExistence type="predicted"/>
<dbReference type="GO" id="GO:0016906">
    <property type="term" value="F:sterol 3-beta-glucosyltransferase activity"/>
    <property type="evidence" value="ECO:0007669"/>
    <property type="project" value="UniProtKB-ARBA"/>
</dbReference>
<organism evidence="5 6">
    <name type="scientific">Hypholoma sublateritium (strain FD-334 SS-4)</name>
    <dbReference type="NCBI Taxonomy" id="945553"/>
    <lineage>
        <taxon>Eukaryota</taxon>
        <taxon>Fungi</taxon>
        <taxon>Dikarya</taxon>
        <taxon>Basidiomycota</taxon>
        <taxon>Agaricomycotina</taxon>
        <taxon>Agaricomycetes</taxon>
        <taxon>Agaricomycetidae</taxon>
        <taxon>Agaricales</taxon>
        <taxon>Agaricineae</taxon>
        <taxon>Strophariaceae</taxon>
        <taxon>Hypholoma</taxon>
    </lineage>
</organism>
<dbReference type="InterPro" id="IPR002213">
    <property type="entry name" value="UDP_glucos_trans"/>
</dbReference>
<feature type="domain" description="Glycosyltransferase family 28 N-terminal" evidence="3">
    <location>
        <begin position="100"/>
        <end position="237"/>
    </location>
</feature>
<accession>A0A0D2PMI4</accession>
<keyword evidence="1 5" id="KW-0808">Transferase</keyword>
<gene>
    <name evidence="5" type="ORF">HYPSUDRAFT_68045</name>
</gene>
<sequence length="888" mass="97000">MTSPPAVLSPRDVPTHTGPRRKSGLTLDMDHLSPSINFAQSYISEGKGLNSVGNVSPDGRISIHLDLENGTPDLHNDHAHDVEEFAVDKNEWNACPTMNIVIMIVGSRGDVQPYVALGKRLVEDGHRVRLATHETFRKFVTNAGLEFFNIGGNPQDLMSYMVKNPGLVPGFDSLTNGDIAKKRKMLTEMIDGCWESCHAPCPLSGRAFAADAIISNPPTFAHIHCAEALGIPLLLTFSKHLSPTIAFAHPLVNITTSNPRYRLSNYLSYCAADLLTWQGIGDIINIFRTTKLGLSPLNIRTGPGYVDRLKVPWTYCISPALVPKPADWKNHIDVVGFYFLDLATTYQPPHELVTFLAAGPPPVYIGFGSVVVDDPAALSKIIFDATEQAGVRALVSAGWGGLGGVTVPPHIFMLGNIPHDWLFDQERVSAVVHHGGAGTTAIGLAKGRPTVVIPFFGDQAFWGKMIHKSGAGPKPINHKDLTVKKLKDALIYATGSVAKEAAASLAQKIHDENGVSKGVEGFYRHLPLLNMRCDLDPSRLAVWWSTTHCLKLSAFAAQTLADANLISLRSLVLHRSKEYRPRKKPMESTHVGANALFHCLTHETKLGGAIMSTKNKADQGLQLALGIKGAVASIHDNLRHHGHHKKKSEASSEVSFEADSKPVTQTITVTSLTPSSKDDTITPPVGTIDNHKFGLIGCIRHFVHNKKVANLALLTSPMSVQGTWKMLKSSSGQLKYDRQRLTRIAEGRTAVRLSTSAQRAHLIERFHAENVDTPLRQELYRNSVAKRGVSMSISMDSESEQGHYSSFNVRSSTLGTVHAITEEPESTTPDSMEHSPSEFTLVDTPKAIDAEDDTSVFVREMELAIKKSLAENERNYQQRAGSRNHAHG</sequence>
<keyword evidence="6" id="KW-1185">Reference proteome</keyword>
<dbReference type="FunFam" id="3.40.50.2000:FF:000268">
    <property type="entry name" value="Glycosyltransferase family 1 protein"/>
    <property type="match status" value="1"/>
</dbReference>
<dbReference type="PANTHER" id="PTHR48050:SF13">
    <property type="entry name" value="STEROL 3-BETA-GLUCOSYLTRANSFERASE UGT80A2"/>
    <property type="match status" value="1"/>
</dbReference>
<dbReference type="InterPro" id="IPR050426">
    <property type="entry name" value="Glycosyltransferase_28"/>
</dbReference>
<evidence type="ECO:0000313" key="6">
    <source>
        <dbReference type="Proteomes" id="UP000054270"/>
    </source>
</evidence>
<dbReference type="CDD" id="cd03784">
    <property type="entry name" value="GT1_Gtf-like"/>
    <property type="match status" value="1"/>
</dbReference>
<protein>
    <submittedName>
        <fullName evidence="5">Glycosyltransferase family 1 protein</fullName>
    </submittedName>
</protein>
<evidence type="ECO:0000313" key="5">
    <source>
        <dbReference type="EMBL" id="KJA21080.1"/>
    </source>
</evidence>
<feature type="region of interest" description="Disordered" evidence="2">
    <location>
        <begin position="639"/>
        <end position="659"/>
    </location>
</feature>
<dbReference type="GO" id="GO:0005975">
    <property type="term" value="P:carbohydrate metabolic process"/>
    <property type="evidence" value="ECO:0007669"/>
    <property type="project" value="InterPro"/>
</dbReference>
<feature type="domain" description="Erythromycin biosynthesis protein CIII-like C-terminal" evidence="4">
    <location>
        <begin position="406"/>
        <end position="505"/>
    </location>
</feature>
<dbReference type="SUPFAM" id="SSF53756">
    <property type="entry name" value="UDP-Glycosyltransferase/glycogen phosphorylase"/>
    <property type="match status" value="1"/>
</dbReference>
<evidence type="ECO:0000256" key="1">
    <source>
        <dbReference type="ARBA" id="ARBA00022679"/>
    </source>
</evidence>
<feature type="region of interest" description="Disordered" evidence="2">
    <location>
        <begin position="1"/>
        <end position="26"/>
    </location>
</feature>
<evidence type="ECO:0000259" key="4">
    <source>
        <dbReference type="Pfam" id="PF06722"/>
    </source>
</evidence>
<dbReference type="Gene3D" id="3.40.50.2000">
    <property type="entry name" value="Glycogen Phosphorylase B"/>
    <property type="match status" value="2"/>
</dbReference>
<dbReference type="AlphaFoldDB" id="A0A0D2PMI4"/>
<dbReference type="InterPro" id="IPR010610">
    <property type="entry name" value="EryCIII-like_C"/>
</dbReference>
<dbReference type="EMBL" id="KN817561">
    <property type="protein sequence ID" value="KJA21080.1"/>
    <property type="molecule type" value="Genomic_DNA"/>
</dbReference>
<dbReference type="InterPro" id="IPR004276">
    <property type="entry name" value="GlycoTrans_28_N"/>
</dbReference>
<dbReference type="Proteomes" id="UP000054270">
    <property type="component" value="Unassembled WGS sequence"/>
</dbReference>
<dbReference type="Pfam" id="PF06722">
    <property type="entry name" value="EryCIII-like_C"/>
    <property type="match status" value="1"/>
</dbReference>
<evidence type="ECO:0000256" key="2">
    <source>
        <dbReference type="SAM" id="MobiDB-lite"/>
    </source>
</evidence>
<dbReference type="STRING" id="945553.A0A0D2PMI4"/>
<dbReference type="PANTHER" id="PTHR48050">
    <property type="entry name" value="STEROL 3-BETA-GLUCOSYLTRANSFERASE"/>
    <property type="match status" value="1"/>
</dbReference>
<dbReference type="FunFam" id="3.40.50.2000:FF:000009">
    <property type="entry name" value="Sterol 3-beta-glucosyltransferase UGT80A2"/>
    <property type="match status" value="1"/>
</dbReference>